<dbReference type="GO" id="GO:0071281">
    <property type="term" value="P:cellular response to iron ion"/>
    <property type="evidence" value="ECO:0007669"/>
    <property type="project" value="TreeGrafter"/>
</dbReference>
<keyword evidence="3" id="KW-1185">Reference proteome</keyword>
<dbReference type="InterPro" id="IPR002491">
    <property type="entry name" value="ABC_transptr_periplasmic_BD"/>
</dbReference>
<dbReference type="Gene3D" id="3.40.50.1980">
    <property type="entry name" value="Nitrogenase molybdenum iron protein domain"/>
    <property type="match status" value="2"/>
</dbReference>
<sequence>MANFKIGGFYRLKQESYMKNKLLLFFVLVFSTAALFASGGKDDNLVADAQGSASKKKKAAASTMTEEYMMPSSMPKRTVAGTLAVLDMLDYLEVDVVAIPNTNNPINPKYESKQRIGMPMTPDMERLKAAKPDFFITVNSLKTSLEPQVKTAGIETVFLKTDTYSNYLQAMEYLGKVYGKEKKASEYVDSIKKKIDEVLNKNQKKSPKVLIIFGTPSSMSIAGENSFTGSLVKVIGGKNIWTDTKIKGPYVPMNLELIKAENPDVILRLTHVKPEESSKMFKKEFENEFWSKLAAVKNGKVYDLDNTYFAVSGNIHIKEALDMLENMIYGK</sequence>
<dbReference type="PANTHER" id="PTHR30535:SF36">
    <property type="entry name" value="HIGH-AFFINITY HEME UPTAKE SYSTEM PROTEIN ISDE"/>
    <property type="match status" value="1"/>
</dbReference>
<dbReference type="SUPFAM" id="SSF53807">
    <property type="entry name" value="Helical backbone' metal receptor"/>
    <property type="match status" value="1"/>
</dbReference>
<organism evidence="2 3">
    <name type="scientific">Treponema pedis str. T A4</name>
    <dbReference type="NCBI Taxonomy" id="1291379"/>
    <lineage>
        <taxon>Bacteria</taxon>
        <taxon>Pseudomonadati</taxon>
        <taxon>Spirochaetota</taxon>
        <taxon>Spirochaetia</taxon>
        <taxon>Spirochaetales</taxon>
        <taxon>Treponemataceae</taxon>
        <taxon>Treponema</taxon>
    </lineage>
</organism>
<dbReference type="PROSITE" id="PS50983">
    <property type="entry name" value="FE_B12_PBP"/>
    <property type="match status" value="1"/>
</dbReference>
<evidence type="ECO:0000313" key="3">
    <source>
        <dbReference type="Proteomes" id="UP000015620"/>
    </source>
</evidence>
<dbReference type="KEGG" id="tped:TPE_1650"/>
<gene>
    <name evidence="2" type="ORF">TPE_1650</name>
</gene>
<protein>
    <submittedName>
        <fullName evidence="2">Iron compound ABC transporter periplasmic iron compound-binding protein</fullName>
    </submittedName>
</protein>
<dbReference type="InterPro" id="IPR050902">
    <property type="entry name" value="ABC_Transporter_SBP"/>
</dbReference>
<dbReference type="AlphaFoldDB" id="S5ZNI2"/>
<reference evidence="2 3" key="1">
    <citation type="journal article" date="2013" name="PLoS ONE">
        <title>Genome-Wide Relatedness of Treponema pedis, from Gingiva and Necrotic Skin Lesions of Pigs, with the Human Oral Pathogen Treponema denticola.</title>
        <authorList>
            <person name="Svartstrom O."/>
            <person name="Mushtaq M."/>
            <person name="Pringle M."/>
            <person name="Segerman B."/>
        </authorList>
    </citation>
    <scope>NUCLEOTIDE SEQUENCE [LARGE SCALE GENOMIC DNA]</scope>
    <source>
        <strain evidence="2">T A4</strain>
    </source>
</reference>
<dbReference type="STRING" id="1291379.TPE_1650"/>
<dbReference type="HOGENOM" id="CLU_038034_2_3_12"/>
<dbReference type="EMBL" id="CP004120">
    <property type="protein sequence ID" value="AGT44132.1"/>
    <property type="molecule type" value="Genomic_DNA"/>
</dbReference>
<evidence type="ECO:0000313" key="2">
    <source>
        <dbReference type="EMBL" id="AGT44132.1"/>
    </source>
</evidence>
<dbReference type="Pfam" id="PF01497">
    <property type="entry name" value="Peripla_BP_2"/>
    <property type="match status" value="1"/>
</dbReference>
<name>S5ZNI2_9SPIR</name>
<evidence type="ECO:0000259" key="1">
    <source>
        <dbReference type="PROSITE" id="PS50983"/>
    </source>
</evidence>
<dbReference type="PATRIC" id="fig|1291379.3.peg.1629"/>
<dbReference type="PANTHER" id="PTHR30535">
    <property type="entry name" value="VITAMIN B12-BINDING PROTEIN"/>
    <property type="match status" value="1"/>
</dbReference>
<dbReference type="Proteomes" id="UP000015620">
    <property type="component" value="Chromosome"/>
</dbReference>
<accession>S5ZNI2</accession>
<feature type="domain" description="Fe/B12 periplasmic-binding" evidence="1">
    <location>
        <begin position="77"/>
        <end position="331"/>
    </location>
</feature>
<proteinExistence type="predicted"/>